<dbReference type="EMBL" id="CP001854">
    <property type="protein sequence ID" value="ADB50982.1"/>
    <property type="molecule type" value="Genomic_DNA"/>
</dbReference>
<evidence type="ECO:0000259" key="1">
    <source>
        <dbReference type="Pfam" id="PF13338"/>
    </source>
</evidence>
<dbReference type="eggNOG" id="COG5340">
    <property type="taxonomic scope" value="Bacteria"/>
</dbReference>
<name>D3F8L8_CONWI</name>
<evidence type="ECO:0000313" key="3">
    <source>
        <dbReference type="Proteomes" id="UP000008229"/>
    </source>
</evidence>
<organism evidence="2 3">
    <name type="scientific">Conexibacter woesei (strain DSM 14684 / CCUG 47730 / CIP 108061 / JCM 11494 / NBRC 100937 / ID131577)</name>
    <dbReference type="NCBI Taxonomy" id="469383"/>
    <lineage>
        <taxon>Bacteria</taxon>
        <taxon>Bacillati</taxon>
        <taxon>Actinomycetota</taxon>
        <taxon>Thermoleophilia</taxon>
        <taxon>Solirubrobacterales</taxon>
        <taxon>Conexibacteraceae</taxon>
        <taxon>Conexibacter</taxon>
    </lineage>
</organism>
<feature type="domain" description="AbiEi antitoxin N-terminal" evidence="1">
    <location>
        <begin position="6"/>
        <end position="47"/>
    </location>
</feature>
<accession>D3F8L8</accession>
<dbReference type="Proteomes" id="UP000008229">
    <property type="component" value="Chromosome"/>
</dbReference>
<gene>
    <name evidence="2" type="ordered locus">Cwoe_2561</name>
</gene>
<dbReference type="InterPro" id="IPR025159">
    <property type="entry name" value="AbiEi_N"/>
</dbReference>
<dbReference type="KEGG" id="cwo:Cwoe_2561"/>
<proteinExistence type="predicted"/>
<keyword evidence="3" id="KW-1185">Reference proteome</keyword>
<dbReference type="Gene3D" id="3.40.960.10">
    <property type="entry name" value="VSR Endonuclease"/>
    <property type="match status" value="1"/>
</dbReference>
<evidence type="ECO:0000313" key="2">
    <source>
        <dbReference type="EMBL" id="ADB50982.1"/>
    </source>
</evidence>
<reference evidence="3" key="2">
    <citation type="submission" date="2010-01" db="EMBL/GenBank/DDBJ databases">
        <title>The complete genome of Conexibacter woesei DSM 14684.</title>
        <authorList>
            <consortium name="US DOE Joint Genome Institute (JGI-PGF)"/>
            <person name="Lucas S."/>
            <person name="Copeland A."/>
            <person name="Lapidus A."/>
            <person name="Glavina del Rio T."/>
            <person name="Dalin E."/>
            <person name="Tice H."/>
            <person name="Bruce D."/>
            <person name="Goodwin L."/>
            <person name="Pitluck S."/>
            <person name="Kyrpides N."/>
            <person name="Mavromatis K."/>
            <person name="Ivanova N."/>
            <person name="Mikhailova N."/>
            <person name="Chertkov O."/>
            <person name="Brettin T."/>
            <person name="Detter J.C."/>
            <person name="Han C."/>
            <person name="Larimer F."/>
            <person name="Land M."/>
            <person name="Hauser L."/>
            <person name="Markowitz V."/>
            <person name="Cheng J.-F."/>
            <person name="Hugenholtz P."/>
            <person name="Woyke T."/>
            <person name="Wu D."/>
            <person name="Pukall R."/>
            <person name="Steenblock K."/>
            <person name="Schneider S."/>
            <person name="Klenk H.-P."/>
            <person name="Eisen J.A."/>
        </authorList>
    </citation>
    <scope>NUCLEOTIDE SEQUENCE [LARGE SCALE GENOMIC DNA]</scope>
    <source>
        <strain evidence="3">DSM 14684 / CIP 108061 / JCM 11494 / NBRC 100937 / ID131577</strain>
    </source>
</reference>
<dbReference type="HOGENOM" id="CLU_052626_3_2_11"/>
<sequence length="285" mass="31238">MIGAMASRAHGVVTRAQLVEAGVTPAEVRRRLGSGRLLRVHKGVYRVGHRAPSVEATYLAAVWACGERALLSGPAAAHLLGLLKGAPPAPQVTAPTERVVAGVEVRRCRPLGDADGIGWRGVPTTSVPRTLVDLAATLSADTLARACHEAGVLHRTTPRQVDAVLARRPASPGRAKLRAVLRGETKVTLSVLERRFLARLRDASLPLPQTNRPAGGRRVDCCWPEQRLTVELDSYRFHSSRHAWEQDRRREREARARGDEFRRFTYADAVEDPTYMLAQLRALLA</sequence>
<protein>
    <recommendedName>
        <fullName evidence="1">AbiEi antitoxin N-terminal domain-containing protein</fullName>
    </recommendedName>
</protein>
<dbReference type="STRING" id="469383.Cwoe_2561"/>
<dbReference type="Pfam" id="PF13338">
    <property type="entry name" value="AbiEi_4"/>
    <property type="match status" value="1"/>
</dbReference>
<reference evidence="2 3" key="1">
    <citation type="journal article" date="2010" name="Stand. Genomic Sci.">
        <title>Complete genome sequence of Conexibacter woesei type strain (ID131577).</title>
        <authorList>
            <person name="Pukall R."/>
            <person name="Lapidus A."/>
            <person name="Glavina Del Rio T."/>
            <person name="Copeland A."/>
            <person name="Tice H."/>
            <person name="Cheng J.-F."/>
            <person name="Lucas S."/>
            <person name="Chen F."/>
            <person name="Nolan M."/>
            <person name="Bruce D."/>
            <person name="Goodwin L."/>
            <person name="Pitluck S."/>
            <person name="Mavromatis K."/>
            <person name="Ivanova N."/>
            <person name="Ovchinnikova G."/>
            <person name="Pati A."/>
            <person name="Chen A."/>
            <person name="Palaniappan K."/>
            <person name="Land M."/>
            <person name="Hauser L."/>
            <person name="Chang Y.-J."/>
            <person name="Jeffries C.D."/>
            <person name="Chain P."/>
            <person name="Meincke L."/>
            <person name="Sims D."/>
            <person name="Brettin T."/>
            <person name="Detter J.C."/>
            <person name="Rohde M."/>
            <person name="Goeker M."/>
            <person name="Bristow J."/>
            <person name="Eisen J.A."/>
            <person name="Markowitz V."/>
            <person name="Kyrpides N.C."/>
            <person name="Klenk H.-P."/>
            <person name="Hugenholtz P."/>
        </authorList>
    </citation>
    <scope>NUCLEOTIDE SEQUENCE [LARGE SCALE GENOMIC DNA]</scope>
    <source>
        <strain evidence="3">DSM 14684 / CIP 108061 / JCM 11494 / NBRC 100937 / ID131577</strain>
    </source>
</reference>
<dbReference type="AlphaFoldDB" id="D3F8L8"/>